<protein>
    <submittedName>
        <fullName evidence="1">Uncharacterized protein</fullName>
    </submittedName>
</protein>
<reference evidence="1" key="1">
    <citation type="submission" date="2014-09" db="EMBL/GenBank/DDBJ databases">
        <authorList>
            <person name="Magalhaes I.L.F."/>
            <person name="Oliveira U."/>
            <person name="Santos F.R."/>
            <person name="Vidigal T.H.D.A."/>
            <person name="Brescovit A.D."/>
            <person name="Santos A.J."/>
        </authorList>
    </citation>
    <scope>NUCLEOTIDE SEQUENCE</scope>
    <source>
        <tissue evidence="1">Shoot tissue taken approximately 20 cm above the soil surface</tissue>
    </source>
</reference>
<dbReference type="AlphaFoldDB" id="A0A0A9A9Z4"/>
<organism evidence="1">
    <name type="scientific">Arundo donax</name>
    <name type="common">Giant reed</name>
    <name type="synonym">Donax arundinaceus</name>
    <dbReference type="NCBI Taxonomy" id="35708"/>
    <lineage>
        <taxon>Eukaryota</taxon>
        <taxon>Viridiplantae</taxon>
        <taxon>Streptophyta</taxon>
        <taxon>Embryophyta</taxon>
        <taxon>Tracheophyta</taxon>
        <taxon>Spermatophyta</taxon>
        <taxon>Magnoliopsida</taxon>
        <taxon>Liliopsida</taxon>
        <taxon>Poales</taxon>
        <taxon>Poaceae</taxon>
        <taxon>PACMAD clade</taxon>
        <taxon>Arundinoideae</taxon>
        <taxon>Arundineae</taxon>
        <taxon>Arundo</taxon>
    </lineage>
</organism>
<accession>A0A0A9A9Z4</accession>
<dbReference type="EMBL" id="GBRH01252080">
    <property type="protein sequence ID" value="JAD45815.1"/>
    <property type="molecule type" value="Transcribed_RNA"/>
</dbReference>
<sequence>MKRKRKHDSSWRSIWKHPACLDRCPIISGRNFKRSQLLNGSAFFKSKRQYNHFLCFWPDFDRDTSGRLAVKMLACI</sequence>
<reference evidence="1" key="2">
    <citation type="journal article" date="2015" name="Data Brief">
        <title>Shoot transcriptome of the giant reed, Arundo donax.</title>
        <authorList>
            <person name="Barrero R.A."/>
            <person name="Guerrero F.D."/>
            <person name="Moolhuijzen P."/>
            <person name="Goolsby J.A."/>
            <person name="Tidwell J."/>
            <person name="Bellgard S.E."/>
            <person name="Bellgard M.I."/>
        </authorList>
    </citation>
    <scope>NUCLEOTIDE SEQUENCE</scope>
    <source>
        <tissue evidence="1">Shoot tissue taken approximately 20 cm above the soil surface</tissue>
    </source>
</reference>
<evidence type="ECO:0000313" key="1">
    <source>
        <dbReference type="EMBL" id="JAD45815.1"/>
    </source>
</evidence>
<proteinExistence type="predicted"/>
<name>A0A0A9A9Z4_ARUDO</name>